<gene>
    <name evidence="2" type="ORF">ACFQJ9_14205</name>
</gene>
<evidence type="ECO:0000313" key="2">
    <source>
        <dbReference type="EMBL" id="MFC7200554.1"/>
    </source>
</evidence>
<reference evidence="2 3" key="1">
    <citation type="journal article" date="2019" name="Int. J. Syst. Evol. Microbiol.">
        <title>The Global Catalogue of Microorganisms (GCM) 10K type strain sequencing project: providing services to taxonomists for standard genome sequencing and annotation.</title>
        <authorList>
            <consortium name="The Broad Institute Genomics Platform"/>
            <consortium name="The Broad Institute Genome Sequencing Center for Infectious Disease"/>
            <person name="Wu L."/>
            <person name="Ma J."/>
        </authorList>
    </citation>
    <scope>NUCLEOTIDE SEQUENCE [LARGE SCALE GENOMIC DNA]</scope>
    <source>
        <strain evidence="2 3">XZGYJ-43</strain>
    </source>
</reference>
<evidence type="ECO:0000313" key="3">
    <source>
        <dbReference type="Proteomes" id="UP001596447"/>
    </source>
</evidence>
<accession>A0ABD5Z5X7</accession>
<dbReference type="EMBL" id="JBHTAR010000011">
    <property type="protein sequence ID" value="MFC7200554.1"/>
    <property type="molecule type" value="Genomic_DNA"/>
</dbReference>
<sequence>MNTNIGFERGNGNELDRPGTKMEVSEMPLERALACVEDRAGDAHFERTVGRTYLVTDD</sequence>
<dbReference type="RefSeq" id="WP_279527331.1">
    <property type="nucleotide sequence ID" value="NZ_CP122312.1"/>
</dbReference>
<name>A0ABD5Z5X7_9EURY</name>
<protein>
    <submittedName>
        <fullName evidence="2">Uncharacterized protein</fullName>
    </submittedName>
</protein>
<proteinExistence type="predicted"/>
<organism evidence="2 3">
    <name type="scientific">Halospeciosus flavus</name>
    <dbReference type="NCBI Taxonomy" id="3032283"/>
    <lineage>
        <taxon>Archaea</taxon>
        <taxon>Methanobacteriati</taxon>
        <taxon>Methanobacteriota</taxon>
        <taxon>Stenosarchaea group</taxon>
        <taxon>Halobacteria</taxon>
        <taxon>Halobacteriales</taxon>
        <taxon>Halobacteriaceae</taxon>
        <taxon>Halospeciosus</taxon>
    </lineage>
</organism>
<feature type="region of interest" description="Disordered" evidence="1">
    <location>
        <begin position="1"/>
        <end position="20"/>
    </location>
</feature>
<dbReference type="AlphaFoldDB" id="A0ABD5Z5X7"/>
<dbReference type="Proteomes" id="UP001596447">
    <property type="component" value="Unassembled WGS sequence"/>
</dbReference>
<keyword evidence="3" id="KW-1185">Reference proteome</keyword>
<comment type="caution">
    <text evidence="2">The sequence shown here is derived from an EMBL/GenBank/DDBJ whole genome shotgun (WGS) entry which is preliminary data.</text>
</comment>
<evidence type="ECO:0000256" key="1">
    <source>
        <dbReference type="SAM" id="MobiDB-lite"/>
    </source>
</evidence>